<evidence type="ECO:0000256" key="5">
    <source>
        <dbReference type="ARBA" id="ARBA00022729"/>
    </source>
</evidence>
<evidence type="ECO:0000256" key="9">
    <source>
        <dbReference type="ARBA" id="ARBA00022989"/>
    </source>
</evidence>
<dbReference type="GO" id="GO:0005524">
    <property type="term" value="F:ATP binding"/>
    <property type="evidence" value="ECO:0007669"/>
    <property type="project" value="UniProtKB-KW"/>
</dbReference>
<organism evidence="13 14">
    <name type="scientific">Vanilla planifolia</name>
    <name type="common">Vanilla</name>
    <dbReference type="NCBI Taxonomy" id="51239"/>
    <lineage>
        <taxon>Eukaryota</taxon>
        <taxon>Viridiplantae</taxon>
        <taxon>Streptophyta</taxon>
        <taxon>Embryophyta</taxon>
        <taxon>Tracheophyta</taxon>
        <taxon>Spermatophyta</taxon>
        <taxon>Magnoliopsida</taxon>
        <taxon>Liliopsida</taxon>
        <taxon>Asparagales</taxon>
        <taxon>Orchidaceae</taxon>
        <taxon>Vanilloideae</taxon>
        <taxon>Vanilleae</taxon>
        <taxon>Vanilla</taxon>
    </lineage>
</organism>
<evidence type="ECO:0000256" key="11">
    <source>
        <dbReference type="ARBA" id="ARBA00023180"/>
    </source>
</evidence>
<reference evidence="13 14" key="1">
    <citation type="journal article" date="2020" name="Nat. Food">
        <title>A phased Vanilla planifolia genome enables genetic improvement of flavour and production.</title>
        <authorList>
            <person name="Hasing T."/>
            <person name="Tang H."/>
            <person name="Brym M."/>
            <person name="Khazi F."/>
            <person name="Huang T."/>
            <person name="Chambers A.H."/>
        </authorList>
    </citation>
    <scope>NUCLEOTIDE SEQUENCE [LARGE SCALE GENOMIC DNA]</scope>
    <source>
        <tissue evidence="13">Leaf</tissue>
    </source>
</reference>
<evidence type="ECO:0000256" key="6">
    <source>
        <dbReference type="ARBA" id="ARBA00022741"/>
    </source>
</evidence>
<keyword evidence="6" id="KW-0547">Nucleotide-binding</keyword>
<evidence type="ECO:0000313" key="13">
    <source>
        <dbReference type="EMBL" id="KAG0475308.1"/>
    </source>
</evidence>
<dbReference type="PANTHER" id="PTHR27003">
    <property type="entry name" value="OS07G0166700 PROTEIN"/>
    <property type="match status" value="1"/>
</dbReference>
<evidence type="ECO:0000256" key="8">
    <source>
        <dbReference type="ARBA" id="ARBA00022840"/>
    </source>
</evidence>
<evidence type="ECO:0000256" key="3">
    <source>
        <dbReference type="ARBA" id="ARBA00022679"/>
    </source>
</evidence>
<keyword evidence="3" id="KW-0808">Transferase</keyword>
<dbReference type="GO" id="GO:0004674">
    <property type="term" value="F:protein serine/threonine kinase activity"/>
    <property type="evidence" value="ECO:0007669"/>
    <property type="project" value="UniProtKB-KW"/>
</dbReference>
<dbReference type="PROSITE" id="PS00108">
    <property type="entry name" value="PROTEIN_KINASE_ST"/>
    <property type="match status" value="1"/>
</dbReference>
<dbReference type="InterPro" id="IPR045272">
    <property type="entry name" value="ANXUR1/2-like"/>
</dbReference>
<dbReference type="Proteomes" id="UP000639772">
    <property type="component" value="Chromosome 7"/>
</dbReference>
<comment type="caution">
    <text evidence="13">The sequence shown here is derived from an EMBL/GenBank/DDBJ whole genome shotgun (WGS) entry which is preliminary data.</text>
</comment>
<evidence type="ECO:0000256" key="10">
    <source>
        <dbReference type="ARBA" id="ARBA00023136"/>
    </source>
</evidence>
<dbReference type="PROSITE" id="PS50011">
    <property type="entry name" value="PROTEIN_KINASE_DOM"/>
    <property type="match status" value="1"/>
</dbReference>
<dbReference type="GO" id="GO:0009506">
    <property type="term" value="C:plasmodesma"/>
    <property type="evidence" value="ECO:0007669"/>
    <property type="project" value="TreeGrafter"/>
</dbReference>
<dbReference type="InterPro" id="IPR011009">
    <property type="entry name" value="Kinase-like_dom_sf"/>
</dbReference>
<evidence type="ECO:0000256" key="1">
    <source>
        <dbReference type="ARBA" id="ARBA00004479"/>
    </source>
</evidence>
<keyword evidence="5" id="KW-0732">Signal</keyword>
<dbReference type="FunFam" id="1.10.510.10:FF:000252">
    <property type="entry name" value="Receptor-like protein kinase FERONIA"/>
    <property type="match status" value="1"/>
</dbReference>
<keyword evidence="11" id="KW-0325">Glycoprotein</keyword>
<feature type="domain" description="Protein kinase" evidence="12">
    <location>
        <begin position="1"/>
        <end position="172"/>
    </location>
</feature>
<protein>
    <recommendedName>
        <fullName evidence="12">Protein kinase domain-containing protein</fullName>
    </recommendedName>
</protein>
<dbReference type="InterPro" id="IPR020635">
    <property type="entry name" value="Tyr_kinase_cat_dom"/>
</dbReference>
<keyword evidence="9" id="KW-1133">Transmembrane helix</keyword>
<dbReference type="Pfam" id="PF00069">
    <property type="entry name" value="Pkinase"/>
    <property type="match status" value="1"/>
</dbReference>
<gene>
    <name evidence="13" type="ORF">HPP92_014994</name>
</gene>
<sequence length="227" mass="25427">MHRFSQGVHYLHTGSAKSIIHRDIKSANILLDENLMAKVADFGLSKAGPDLDETHVTTAVKGRFGYLDPEYFRMQRLTEKSDVYSFGVVLLEVLCARPVIDPTLPREMINMTEWAMKCLNKGQIEEIIDPHLSRLIRTKSLEKFVETAVKCLADYGVDRPTMGDVLWSLEYSLQLQGSVPTTSKMDSLNEVAQLSSEVHEGKSGLKDNLSDASMSNVFSQLMESEGR</sequence>
<keyword evidence="10" id="KW-0472">Membrane</keyword>
<dbReference type="GO" id="GO:0005886">
    <property type="term" value="C:plasma membrane"/>
    <property type="evidence" value="ECO:0007669"/>
    <property type="project" value="TreeGrafter"/>
</dbReference>
<dbReference type="EMBL" id="JADCNM010000007">
    <property type="protein sequence ID" value="KAG0475308.1"/>
    <property type="molecule type" value="Genomic_DNA"/>
</dbReference>
<comment type="subcellular location">
    <subcellularLocation>
        <location evidence="1">Membrane</location>
        <topology evidence="1">Single-pass type I membrane protein</topology>
    </subcellularLocation>
</comment>
<evidence type="ECO:0000256" key="7">
    <source>
        <dbReference type="ARBA" id="ARBA00022777"/>
    </source>
</evidence>
<keyword evidence="4" id="KW-0812">Transmembrane</keyword>
<proteinExistence type="predicted"/>
<dbReference type="InterPro" id="IPR000719">
    <property type="entry name" value="Prot_kinase_dom"/>
</dbReference>
<evidence type="ECO:0000259" key="12">
    <source>
        <dbReference type="PROSITE" id="PS50011"/>
    </source>
</evidence>
<dbReference type="SMART" id="SM00219">
    <property type="entry name" value="TyrKc"/>
    <property type="match status" value="1"/>
</dbReference>
<name>A0A835QVL7_VANPL</name>
<dbReference type="InterPro" id="IPR008271">
    <property type="entry name" value="Ser/Thr_kinase_AS"/>
</dbReference>
<dbReference type="GO" id="GO:0004714">
    <property type="term" value="F:transmembrane receptor protein tyrosine kinase activity"/>
    <property type="evidence" value="ECO:0007669"/>
    <property type="project" value="InterPro"/>
</dbReference>
<dbReference type="Gene3D" id="1.10.510.10">
    <property type="entry name" value="Transferase(Phosphotransferase) domain 1"/>
    <property type="match status" value="1"/>
</dbReference>
<keyword evidence="8" id="KW-0067">ATP-binding</keyword>
<keyword evidence="7" id="KW-0418">Kinase</keyword>
<accession>A0A835QVL7</accession>
<evidence type="ECO:0000256" key="4">
    <source>
        <dbReference type="ARBA" id="ARBA00022692"/>
    </source>
</evidence>
<evidence type="ECO:0000313" key="14">
    <source>
        <dbReference type="Proteomes" id="UP000639772"/>
    </source>
</evidence>
<keyword evidence="2" id="KW-0723">Serine/threonine-protein kinase</keyword>
<dbReference type="AlphaFoldDB" id="A0A835QVL7"/>
<dbReference type="PANTHER" id="PTHR27003:SF426">
    <property type="entry name" value="RECEPTOR-LIKE PROTEIN KINASE HERK 1"/>
    <property type="match status" value="1"/>
</dbReference>
<dbReference type="OrthoDB" id="4062651at2759"/>
<dbReference type="SUPFAM" id="SSF56112">
    <property type="entry name" value="Protein kinase-like (PK-like)"/>
    <property type="match status" value="1"/>
</dbReference>
<evidence type="ECO:0000256" key="2">
    <source>
        <dbReference type="ARBA" id="ARBA00022527"/>
    </source>
</evidence>